<sequence length="675" mass="74026">MDDSTQGVDTPSSIEHLSVQDTDANGAPIVKAPRTTISSSMPREPAKHFGDRISIEGEVGAGAKRKHGLGDSESIEVEAGAVGPKRQRRAKPASRGITLDNGRLQLGTFLEQRVEDRMTDSKPLNEHSPRNLVENAIVAHEGASRAGSSLEKKEGISAVMELRCYPQALRRLSKKKLTPVQTARLATAKTFGPNYLVRTASLTNGHKFETDYQSSKGFTTQRLMMPAADTLPDQAVHAHLTGLTQGELLYMAGQHLKWTDMNGDELLSYSKDLVFVIIHALNRYHQGQGGVAIHFLDRRTAKDVTGEPAAFYPALDIYEALEVPKWEGWADPCKKKLRARKFTQEFLSHGTIKVEDVRFKEAPIEDLIADGLFGIFPELRAPTQHKRAGLYTGQVVSRKAGYPSTSGNRTSAGHQHLYSYTSCSRAVPSTLELLEVVQKLARNSMNVPPGRSRDAVEPHLHIFLCWLSLHKRLVGDPIFLAWIKEHYKPADVIDLYDDGHGGVQPRFIHVASNLPGVMQYIDLTRDCCSAFGLPVLPATVVEEQNALTGEWYADDDARLQQNKKMWVKYDVDDQARSREKAKKARRTKLAIKTGIASTEERPAGHSDTVGVGSTDDGPQLRDEVLADGTGIMSGAGSREASNDGTIDTVAPEEGHDRGTAAVPGASMLERLLARA</sequence>
<gene>
    <name evidence="1" type="ORF">LTR37_009735</name>
</gene>
<evidence type="ECO:0000313" key="2">
    <source>
        <dbReference type="Proteomes" id="UP001281147"/>
    </source>
</evidence>
<reference evidence="1" key="1">
    <citation type="submission" date="2023-07" db="EMBL/GenBank/DDBJ databases">
        <title>Black Yeasts Isolated from many extreme environments.</title>
        <authorList>
            <person name="Coleine C."/>
            <person name="Stajich J.E."/>
            <person name="Selbmann L."/>
        </authorList>
    </citation>
    <scope>NUCLEOTIDE SEQUENCE</scope>
    <source>
        <strain evidence="1">CCFEE 5714</strain>
    </source>
</reference>
<proteinExistence type="predicted"/>
<accession>A0ACC3N7N3</accession>
<dbReference type="EMBL" id="JAUTXU010000077">
    <property type="protein sequence ID" value="KAK3711355.1"/>
    <property type="molecule type" value="Genomic_DNA"/>
</dbReference>
<organism evidence="1 2">
    <name type="scientific">Vermiconidia calcicola</name>
    <dbReference type="NCBI Taxonomy" id="1690605"/>
    <lineage>
        <taxon>Eukaryota</taxon>
        <taxon>Fungi</taxon>
        <taxon>Dikarya</taxon>
        <taxon>Ascomycota</taxon>
        <taxon>Pezizomycotina</taxon>
        <taxon>Dothideomycetes</taxon>
        <taxon>Dothideomycetidae</taxon>
        <taxon>Mycosphaerellales</taxon>
        <taxon>Extremaceae</taxon>
        <taxon>Vermiconidia</taxon>
    </lineage>
</organism>
<keyword evidence="2" id="KW-1185">Reference proteome</keyword>
<evidence type="ECO:0000313" key="1">
    <source>
        <dbReference type="EMBL" id="KAK3711355.1"/>
    </source>
</evidence>
<dbReference type="Proteomes" id="UP001281147">
    <property type="component" value="Unassembled WGS sequence"/>
</dbReference>
<name>A0ACC3N7N3_9PEZI</name>
<comment type="caution">
    <text evidence="1">The sequence shown here is derived from an EMBL/GenBank/DDBJ whole genome shotgun (WGS) entry which is preliminary data.</text>
</comment>
<protein>
    <submittedName>
        <fullName evidence="1">Uncharacterized protein</fullName>
    </submittedName>
</protein>